<dbReference type="InterPro" id="IPR036045">
    <property type="entry name" value="Sec1-like_sf"/>
</dbReference>
<dbReference type="OrthoDB" id="549905at2759"/>
<evidence type="ECO:0000313" key="3">
    <source>
        <dbReference type="EMBL" id="TSN30189.1"/>
    </source>
</evidence>
<dbReference type="GO" id="GO:0015031">
    <property type="term" value="P:protein transport"/>
    <property type="evidence" value="ECO:0007669"/>
    <property type="project" value="UniProtKB-KW"/>
</dbReference>
<protein>
    <submittedName>
        <fullName evidence="3">Sec1 family domain-containing protein 2</fullName>
    </submittedName>
</protein>
<sequence length="534" mass="58787">MLSADVFTSFPGQMWEKVLSKVNKAVVFMDDPCAESLHWSGGAALLFGAGARNVKRFSSFESGAGNEPKAVFVVSTLLKGRTADIIKDIVSLSRFRYCVVLTAVPHSLHLHADGVSAELEGNVAFTHFEEKLCGWMGSAEYTAEVLHAPVHFARVSSQLLIAPAFADLFPLLHTDLSSINRKRPEKRRFPSLSDLDINSLPNELQVQIRALASGLNTLFELSNTREESFTVGPMSRLIAAELANHPQARTRRKSSTHKASVVFIDRTLDLTGAVGHHGDSLLEKILSVLPRLPGHVTDVQVDMLELTHLQRTPETQGVLTPGCLAQTHSAAAASLWETMLLAKQKEAVMEVRRQVVEAASKENLPIKMNLGVSSPEDLMTERAHTALERVFEVLRGLSRAREHLKLLRSVYSAGDGAHQATYRPFIKQVLEVIFSPNRPECPDIEHASGRLTDLLKTGFSMFMKVNRPHPSDHPFVFLVMVGGVTASELRLIRDIVSTHKAGTQVLVISTRLLRPADIPHLLFSTNRLSPDIGV</sequence>
<keyword evidence="2" id="KW-0653">Protein transport</keyword>
<dbReference type="EMBL" id="VCAZ01000055">
    <property type="protein sequence ID" value="TSN30189.1"/>
    <property type="molecule type" value="Genomic_DNA"/>
</dbReference>
<name>A0A556U6L7_BAGYA</name>
<proteinExistence type="inferred from homology"/>
<comment type="similarity">
    <text evidence="1">Belongs to the STXBP/unc-18/SEC1 family.</text>
</comment>
<evidence type="ECO:0000313" key="4">
    <source>
        <dbReference type="Proteomes" id="UP000319801"/>
    </source>
</evidence>
<dbReference type="AlphaFoldDB" id="A0A556U6L7"/>
<dbReference type="GO" id="GO:0016192">
    <property type="term" value="P:vesicle-mediated transport"/>
    <property type="evidence" value="ECO:0007669"/>
    <property type="project" value="InterPro"/>
</dbReference>
<evidence type="ECO:0000256" key="2">
    <source>
        <dbReference type="ARBA" id="ARBA00022927"/>
    </source>
</evidence>
<accession>A0A556U6L7</accession>
<dbReference type="PANTHER" id="PTHR11679">
    <property type="entry name" value="VESICLE PROTEIN SORTING-ASSOCIATED"/>
    <property type="match status" value="1"/>
</dbReference>
<keyword evidence="2" id="KW-0813">Transport</keyword>
<keyword evidence="4" id="KW-1185">Reference proteome</keyword>
<dbReference type="SUPFAM" id="SSF56815">
    <property type="entry name" value="Sec1/munc18-like (SM) proteins"/>
    <property type="match status" value="1"/>
</dbReference>
<reference evidence="3 4" key="1">
    <citation type="journal article" date="2019" name="Genome Biol. Evol.">
        <title>Whole-Genome Sequencing of the Giant Devil Catfish, Bagarius yarrelli.</title>
        <authorList>
            <person name="Jiang W."/>
            <person name="Lv Y."/>
            <person name="Cheng L."/>
            <person name="Yang K."/>
            <person name="Chao B."/>
            <person name="Wang X."/>
            <person name="Li Y."/>
            <person name="Pan X."/>
            <person name="You X."/>
            <person name="Zhang Y."/>
            <person name="Yang J."/>
            <person name="Li J."/>
            <person name="Zhang X."/>
            <person name="Liu S."/>
            <person name="Sun C."/>
            <person name="Yang J."/>
            <person name="Shi Q."/>
        </authorList>
    </citation>
    <scope>NUCLEOTIDE SEQUENCE [LARGE SCALE GENOMIC DNA]</scope>
    <source>
        <strain evidence="3">JWS20170419001</strain>
        <tissue evidence="3">Muscle</tissue>
    </source>
</reference>
<organism evidence="3 4">
    <name type="scientific">Bagarius yarrelli</name>
    <name type="common">Goonch</name>
    <name type="synonym">Bagrus yarrelli</name>
    <dbReference type="NCBI Taxonomy" id="175774"/>
    <lineage>
        <taxon>Eukaryota</taxon>
        <taxon>Metazoa</taxon>
        <taxon>Chordata</taxon>
        <taxon>Craniata</taxon>
        <taxon>Vertebrata</taxon>
        <taxon>Euteleostomi</taxon>
        <taxon>Actinopterygii</taxon>
        <taxon>Neopterygii</taxon>
        <taxon>Teleostei</taxon>
        <taxon>Ostariophysi</taxon>
        <taxon>Siluriformes</taxon>
        <taxon>Sisoridae</taxon>
        <taxon>Sisorinae</taxon>
        <taxon>Bagarius</taxon>
    </lineage>
</organism>
<dbReference type="InterPro" id="IPR001619">
    <property type="entry name" value="Sec1-like"/>
</dbReference>
<gene>
    <name evidence="3" type="ORF">Baya_9418</name>
</gene>
<dbReference type="Gene3D" id="3.40.50.1910">
    <property type="match status" value="1"/>
</dbReference>
<evidence type="ECO:0000256" key="1">
    <source>
        <dbReference type="ARBA" id="ARBA00009884"/>
    </source>
</evidence>
<comment type="caution">
    <text evidence="3">The sequence shown here is derived from an EMBL/GenBank/DDBJ whole genome shotgun (WGS) entry which is preliminary data.</text>
</comment>
<dbReference type="InterPro" id="IPR027482">
    <property type="entry name" value="Sec1-like_dom2"/>
</dbReference>
<dbReference type="Proteomes" id="UP000319801">
    <property type="component" value="Unassembled WGS sequence"/>
</dbReference>